<keyword evidence="3 6" id="KW-0547">Nucleotide-binding</keyword>
<proteinExistence type="predicted"/>
<evidence type="ECO:0000256" key="2">
    <source>
        <dbReference type="ARBA" id="ARBA00022598"/>
    </source>
</evidence>
<dbReference type="Pfam" id="PF02786">
    <property type="entry name" value="CPSase_L_D2"/>
    <property type="match status" value="1"/>
</dbReference>
<evidence type="ECO:0000313" key="11">
    <source>
        <dbReference type="Proteomes" id="UP001595444"/>
    </source>
</evidence>
<dbReference type="InterPro" id="IPR005481">
    <property type="entry name" value="BC-like_N"/>
</dbReference>
<dbReference type="InterPro" id="IPR011053">
    <property type="entry name" value="Single_hybrid_motif"/>
</dbReference>
<evidence type="ECO:0000256" key="4">
    <source>
        <dbReference type="ARBA" id="ARBA00022840"/>
    </source>
</evidence>
<feature type="domain" description="Lipoyl-binding" evidence="7">
    <location>
        <begin position="577"/>
        <end position="653"/>
    </location>
</feature>
<dbReference type="Pfam" id="PF00364">
    <property type="entry name" value="Biotin_lipoyl"/>
    <property type="match status" value="1"/>
</dbReference>
<comment type="caution">
    <text evidence="10">The sequence shown here is derived from an EMBL/GenBank/DDBJ whole genome shotgun (WGS) entry which is preliminary data.</text>
</comment>
<dbReference type="InterPro" id="IPR016185">
    <property type="entry name" value="PreATP-grasp_dom_sf"/>
</dbReference>
<dbReference type="SUPFAM" id="SSF51246">
    <property type="entry name" value="Rudiment single hybrid motif"/>
    <property type="match status" value="1"/>
</dbReference>
<protein>
    <submittedName>
        <fullName evidence="10">Acetyl-CoA carboxylase biotin carboxylase subunit</fullName>
        <ecNumber evidence="10">6.4.1.2</ecNumber>
    </submittedName>
</protein>
<keyword evidence="2 10" id="KW-0436">Ligase</keyword>
<dbReference type="PROSITE" id="PS00867">
    <property type="entry name" value="CPSASE_2"/>
    <property type="match status" value="1"/>
</dbReference>
<dbReference type="SUPFAM" id="SSF56059">
    <property type="entry name" value="Glutathione synthetase ATP-binding domain-like"/>
    <property type="match status" value="1"/>
</dbReference>
<dbReference type="SMART" id="SM00878">
    <property type="entry name" value="Biotin_carb_C"/>
    <property type="match status" value="1"/>
</dbReference>
<comment type="cofactor">
    <cofactor evidence="1">
        <name>biotin</name>
        <dbReference type="ChEBI" id="CHEBI:57586"/>
    </cofactor>
</comment>
<dbReference type="SUPFAM" id="SSF51230">
    <property type="entry name" value="Single hybrid motif"/>
    <property type="match status" value="1"/>
</dbReference>
<sequence length="662" mass="71583">MNASTPFTKILIANRGEIALRIIRSARALGYRTVAVYSTADAQAAHVLAADQAVCVGEPLPAQSYLRIEAIIEAAQISGADAVHPGYGFLAENEDFATACRAAGLVFIGPSPESIRAMGDKAGGKRLMIDAGVPCIPGYQGDDQSEAHLFAEANRIGYPVMIKATAGGGGRGMRLVTSSAEFVDMLRSAQSEAKNAFGDATVILERAILEPRHIEIQIFADRHGNAVHLGERDCSVQRRHQKVIEEAPSPAVNAELRASMGATAVTAAKAISYEGAGTLEFLLDSAGNYYFMEMNTRLQVEHPVTEAITGLDLVEWQLRVAAGEALPLTQDDICFSGHAMEVRLCAEDVRAGFMPQSGTMRRWDIPHDLRVEHGLNSGTSIPPFYDSMIAKLITHGKTRDEARRRLIQGVEDTVALGVKTNQEFLTRCLSHPVFAKDGATTAFIAQHEKDLVPADEKATKRAVIVGAWLLHETHAHVRQNVSDRSLAHALPLGMHFALDDTPHVVNISQVQPRLFKVSLEGEEHEITAVSLCQTEARFVLDGVMESVAYDRDGSSLWILLAGRPYALEDHTRAVASRQDNGDSDGRVRASMNGRIVALMAAVGDKVQLGQPLLTLEAMKMEHVHTAPVEGVITEIMASVDDQVKAHSVVIEILPDETKGGSK</sequence>
<keyword evidence="4 6" id="KW-0067">ATP-binding</keyword>
<evidence type="ECO:0000256" key="3">
    <source>
        <dbReference type="ARBA" id="ARBA00022741"/>
    </source>
</evidence>
<keyword evidence="11" id="KW-1185">Reference proteome</keyword>
<dbReference type="EC" id="6.4.1.2" evidence="10"/>
<dbReference type="PROSITE" id="PS50968">
    <property type="entry name" value="BIOTINYL_LIPOYL"/>
    <property type="match status" value="1"/>
</dbReference>
<dbReference type="SUPFAM" id="SSF52440">
    <property type="entry name" value="PreATP-grasp domain"/>
    <property type="match status" value="1"/>
</dbReference>
<dbReference type="NCBIfam" id="NF006367">
    <property type="entry name" value="PRK08591.1"/>
    <property type="match status" value="1"/>
</dbReference>
<dbReference type="GO" id="GO:0003989">
    <property type="term" value="F:acetyl-CoA carboxylase activity"/>
    <property type="evidence" value="ECO:0007669"/>
    <property type="project" value="UniProtKB-EC"/>
</dbReference>
<evidence type="ECO:0000313" key="10">
    <source>
        <dbReference type="EMBL" id="MFC3051405.1"/>
    </source>
</evidence>
<dbReference type="PANTHER" id="PTHR18866">
    <property type="entry name" value="CARBOXYLASE:PYRUVATE/ACETYL-COA/PROPIONYL-COA CARBOXYLASE"/>
    <property type="match status" value="1"/>
</dbReference>
<evidence type="ECO:0000256" key="6">
    <source>
        <dbReference type="PROSITE-ProRule" id="PRU00409"/>
    </source>
</evidence>
<dbReference type="InterPro" id="IPR011764">
    <property type="entry name" value="Biotin_carboxylation_dom"/>
</dbReference>
<accession>A0ABV7D3U7</accession>
<evidence type="ECO:0000259" key="7">
    <source>
        <dbReference type="PROSITE" id="PS50968"/>
    </source>
</evidence>
<dbReference type="Gene3D" id="2.40.50.100">
    <property type="match status" value="1"/>
</dbReference>
<dbReference type="InterPro" id="IPR011761">
    <property type="entry name" value="ATP-grasp"/>
</dbReference>
<dbReference type="RefSeq" id="WP_194214379.1">
    <property type="nucleotide sequence ID" value="NZ_CP061205.1"/>
</dbReference>
<dbReference type="PROSITE" id="PS00866">
    <property type="entry name" value="CPSASE_1"/>
    <property type="match status" value="1"/>
</dbReference>
<dbReference type="InterPro" id="IPR050856">
    <property type="entry name" value="Biotin_carboxylase_complex"/>
</dbReference>
<reference evidence="11" key="1">
    <citation type="journal article" date="2019" name="Int. J. Syst. Evol. Microbiol.">
        <title>The Global Catalogue of Microorganisms (GCM) 10K type strain sequencing project: providing services to taxonomists for standard genome sequencing and annotation.</title>
        <authorList>
            <consortium name="The Broad Institute Genomics Platform"/>
            <consortium name="The Broad Institute Genome Sequencing Center for Infectious Disease"/>
            <person name="Wu L."/>
            <person name="Ma J."/>
        </authorList>
    </citation>
    <scope>NUCLEOTIDE SEQUENCE [LARGE SCALE GENOMIC DNA]</scope>
    <source>
        <strain evidence="11">KCTC 62164</strain>
    </source>
</reference>
<evidence type="ECO:0000256" key="5">
    <source>
        <dbReference type="ARBA" id="ARBA00023267"/>
    </source>
</evidence>
<organism evidence="10 11">
    <name type="scientific">Kordiimonas pumila</name>
    <dbReference type="NCBI Taxonomy" id="2161677"/>
    <lineage>
        <taxon>Bacteria</taxon>
        <taxon>Pseudomonadati</taxon>
        <taxon>Pseudomonadota</taxon>
        <taxon>Alphaproteobacteria</taxon>
        <taxon>Kordiimonadales</taxon>
        <taxon>Kordiimonadaceae</taxon>
        <taxon>Kordiimonas</taxon>
    </lineage>
</organism>
<dbReference type="InterPro" id="IPR011054">
    <property type="entry name" value="Rudment_hybrid_motif"/>
</dbReference>
<dbReference type="InterPro" id="IPR005479">
    <property type="entry name" value="CPAse_ATP-bd"/>
</dbReference>
<dbReference type="Gene3D" id="3.30.470.20">
    <property type="entry name" value="ATP-grasp fold, B domain"/>
    <property type="match status" value="1"/>
</dbReference>
<evidence type="ECO:0000259" key="9">
    <source>
        <dbReference type="PROSITE" id="PS50979"/>
    </source>
</evidence>
<dbReference type="PROSITE" id="PS50975">
    <property type="entry name" value="ATP_GRASP"/>
    <property type="match status" value="1"/>
</dbReference>
<feature type="domain" description="ATP-grasp" evidence="8">
    <location>
        <begin position="125"/>
        <end position="322"/>
    </location>
</feature>
<evidence type="ECO:0000259" key="8">
    <source>
        <dbReference type="PROSITE" id="PS50975"/>
    </source>
</evidence>
<evidence type="ECO:0000256" key="1">
    <source>
        <dbReference type="ARBA" id="ARBA00001953"/>
    </source>
</evidence>
<name>A0ABV7D3U7_9PROT</name>
<dbReference type="Pfam" id="PF00289">
    <property type="entry name" value="Biotin_carb_N"/>
    <property type="match status" value="1"/>
</dbReference>
<dbReference type="Proteomes" id="UP001595444">
    <property type="component" value="Unassembled WGS sequence"/>
</dbReference>
<dbReference type="PROSITE" id="PS50979">
    <property type="entry name" value="BC"/>
    <property type="match status" value="1"/>
</dbReference>
<dbReference type="CDD" id="cd06850">
    <property type="entry name" value="biotinyl_domain"/>
    <property type="match status" value="1"/>
</dbReference>
<dbReference type="PANTHER" id="PTHR18866:SF33">
    <property type="entry name" value="METHYLCROTONOYL-COA CARBOXYLASE SUBUNIT ALPHA, MITOCHONDRIAL-RELATED"/>
    <property type="match status" value="1"/>
</dbReference>
<dbReference type="InterPro" id="IPR000089">
    <property type="entry name" value="Biotin_lipoyl"/>
</dbReference>
<keyword evidence="5" id="KW-0092">Biotin</keyword>
<dbReference type="InterPro" id="IPR005482">
    <property type="entry name" value="Biotin_COase_C"/>
</dbReference>
<feature type="domain" description="Biotin carboxylation" evidence="9">
    <location>
        <begin position="6"/>
        <end position="449"/>
    </location>
</feature>
<gene>
    <name evidence="10" type="ORF">ACFOKA_05765</name>
</gene>
<dbReference type="EMBL" id="JBHRSL010000003">
    <property type="protein sequence ID" value="MFC3051405.1"/>
    <property type="molecule type" value="Genomic_DNA"/>
</dbReference>
<dbReference type="Pfam" id="PF02785">
    <property type="entry name" value="Biotin_carb_C"/>
    <property type="match status" value="1"/>
</dbReference>